<dbReference type="PANTHER" id="PTHR43133">
    <property type="entry name" value="RNA POLYMERASE ECF-TYPE SIGMA FACTO"/>
    <property type="match status" value="1"/>
</dbReference>
<dbReference type="EMBL" id="FOYZ01000002">
    <property type="protein sequence ID" value="SFR62527.1"/>
    <property type="molecule type" value="Genomic_DNA"/>
</dbReference>
<keyword evidence="9" id="KW-1185">Reference proteome</keyword>
<keyword evidence="2" id="KW-0805">Transcription regulation</keyword>
<dbReference type="Pfam" id="PF08281">
    <property type="entry name" value="Sigma70_r4_2"/>
    <property type="match status" value="1"/>
</dbReference>
<dbReference type="InterPro" id="IPR013325">
    <property type="entry name" value="RNA_pol_sigma_r2"/>
</dbReference>
<evidence type="ECO:0000256" key="2">
    <source>
        <dbReference type="ARBA" id="ARBA00023015"/>
    </source>
</evidence>
<dbReference type="InterPro" id="IPR013324">
    <property type="entry name" value="RNA_pol_sigma_r3/r4-like"/>
</dbReference>
<dbReference type="Proteomes" id="UP000199659">
    <property type="component" value="Unassembled WGS sequence"/>
</dbReference>
<dbReference type="RefSeq" id="WP_092559122.1">
    <property type="nucleotide sequence ID" value="NZ_FOYZ01000002.1"/>
</dbReference>
<dbReference type="InterPro" id="IPR039425">
    <property type="entry name" value="RNA_pol_sigma-70-like"/>
</dbReference>
<dbReference type="SUPFAM" id="SSF88659">
    <property type="entry name" value="Sigma3 and sigma4 domains of RNA polymerase sigma factors"/>
    <property type="match status" value="1"/>
</dbReference>
<keyword evidence="3" id="KW-0731">Sigma factor</keyword>
<feature type="domain" description="RNA polymerase sigma factor 70 region 4 type 2" evidence="7">
    <location>
        <begin position="120"/>
        <end position="167"/>
    </location>
</feature>
<evidence type="ECO:0000259" key="6">
    <source>
        <dbReference type="Pfam" id="PF04542"/>
    </source>
</evidence>
<dbReference type="OrthoDB" id="1692185at2"/>
<dbReference type="Pfam" id="PF04542">
    <property type="entry name" value="Sigma70_r2"/>
    <property type="match status" value="1"/>
</dbReference>
<evidence type="ECO:0000256" key="3">
    <source>
        <dbReference type="ARBA" id="ARBA00023082"/>
    </source>
</evidence>
<evidence type="ECO:0000313" key="8">
    <source>
        <dbReference type="EMBL" id="SFR62527.1"/>
    </source>
</evidence>
<dbReference type="InterPro" id="IPR036388">
    <property type="entry name" value="WH-like_DNA-bd_sf"/>
</dbReference>
<evidence type="ECO:0000256" key="1">
    <source>
        <dbReference type="ARBA" id="ARBA00010641"/>
    </source>
</evidence>
<dbReference type="GO" id="GO:0016987">
    <property type="term" value="F:sigma factor activity"/>
    <property type="evidence" value="ECO:0007669"/>
    <property type="project" value="UniProtKB-KW"/>
</dbReference>
<dbReference type="CDD" id="cd06171">
    <property type="entry name" value="Sigma70_r4"/>
    <property type="match status" value="1"/>
</dbReference>
<dbReference type="SUPFAM" id="SSF88946">
    <property type="entry name" value="Sigma2 domain of RNA polymerase sigma factors"/>
    <property type="match status" value="1"/>
</dbReference>
<comment type="similarity">
    <text evidence="1">Belongs to the sigma-70 factor family. ECF subfamily.</text>
</comment>
<dbReference type="AlphaFoldDB" id="A0A1I6I705"/>
<dbReference type="PANTHER" id="PTHR43133:SF8">
    <property type="entry name" value="RNA POLYMERASE SIGMA FACTOR HI_1459-RELATED"/>
    <property type="match status" value="1"/>
</dbReference>
<evidence type="ECO:0000256" key="5">
    <source>
        <dbReference type="ARBA" id="ARBA00023163"/>
    </source>
</evidence>
<reference evidence="8 9" key="1">
    <citation type="submission" date="2016-10" db="EMBL/GenBank/DDBJ databases">
        <authorList>
            <person name="de Groot N.N."/>
        </authorList>
    </citation>
    <scope>NUCLEOTIDE SEQUENCE [LARGE SCALE GENOMIC DNA]</scope>
    <source>
        <strain evidence="8 9">743A</strain>
    </source>
</reference>
<name>A0A1I6I705_9FIRM</name>
<dbReference type="InterPro" id="IPR007627">
    <property type="entry name" value="RNA_pol_sigma70_r2"/>
</dbReference>
<dbReference type="InterPro" id="IPR013249">
    <property type="entry name" value="RNA_pol_sigma70_r4_t2"/>
</dbReference>
<keyword evidence="5" id="KW-0804">Transcription</keyword>
<dbReference type="GO" id="GO:0003677">
    <property type="term" value="F:DNA binding"/>
    <property type="evidence" value="ECO:0007669"/>
    <property type="project" value="UniProtKB-KW"/>
</dbReference>
<keyword evidence="4" id="KW-0238">DNA-binding</keyword>
<dbReference type="InterPro" id="IPR014284">
    <property type="entry name" value="RNA_pol_sigma-70_dom"/>
</dbReference>
<dbReference type="Gene3D" id="1.10.1740.10">
    <property type="match status" value="1"/>
</dbReference>
<evidence type="ECO:0000313" key="9">
    <source>
        <dbReference type="Proteomes" id="UP000199659"/>
    </source>
</evidence>
<dbReference type="STRING" id="37658.SAMN05661086_00497"/>
<gene>
    <name evidence="8" type="ORF">SAMN05661086_00497</name>
</gene>
<dbReference type="NCBIfam" id="TIGR02937">
    <property type="entry name" value="sigma70-ECF"/>
    <property type="match status" value="1"/>
</dbReference>
<accession>A0A1I6I705</accession>
<feature type="domain" description="RNA polymerase sigma-70 region 2" evidence="6">
    <location>
        <begin position="22"/>
        <end position="88"/>
    </location>
</feature>
<dbReference type="GO" id="GO:0006352">
    <property type="term" value="P:DNA-templated transcription initiation"/>
    <property type="evidence" value="ECO:0007669"/>
    <property type="project" value="InterPro"/>
</dbReference>
<evidence type="ECO:0000259" key="7">
    <source>
        <dbReference type="Pfam" id="PF08281"/>
    </source>
</evidence>
<protein>
    <submittedName>
        <fullName evidence="8">RNA polymerase sigma-70 factor, ECF subfamily</fullName>
    </submittedName>
</protein>
<sequence>MDADFLLIRKIKQGDEKAFDLFIRKYYKEILTYCNYHCFDKGYAEDLTQETFARFFEKVSDYHYKGKTKNYLYTISGNLCRDFYKKKKEIPIKDMELSEKIEPVEHQMSEVENKLTIEWALKQLPNEFHEVLILYYFQELKLKEIADVLKISLPLVKYRLKQAKIQLGKLLGEEGIYEFGRTTYEL</sequence>
<organism evidence="8 9">
    <name type="scientific">Anaeromicropila populeti</name>
    <dbReference type="NCBI Taxonomy" id="37658"/>
    <lineage>
        <taxon>Bacteria</taxon>
        <taxon>Bacillati</taxon>
        <taxon>Bacillota</taxon>
        <taxon>Clostridia</taxon>
        <taxon>Lachnospirales</taxon>
        <taxon>Lachnospiraceae</taxon>
        <taxon>Anaeromicropila</taxon>
    </lineage>
</organism>
<proteinExistence type="inferred from homology"/>
<evidence type="ECO:0000256" key="4">
    <source>
        <dbReference type="ARBA" id="ARBA00023125"/>
    </source>
</evidence>
<dbReference type="Gene3D" id="1.10.10.10">
    <property type="entry name" value="Winged helix-like DNA-binding domain superfamily/Winged helix DNA-binding domain"/>
    <property type="match status" value="1"/>
</dbReference>